<dbReference type="CDD" id="cd04301">
    <property type="entry name" value="NAT_SF"/>
    <property type="match status" value="1"/>
</dbReference>
<dbReference type="RefSeq" id="WP_068684788.1">
    <property type="nucleotide sequence ID" value="NZ_LYPA01000065.1"/>
</dbReference>
<dbReference type="Gene3D" id="3.40.630.30">
    <property type="match status" value="1"/>
</dbReference>
<gene>
    <name evidence="1" type="ORF">A7K91_12190</name>
</gene>
<dbReference type="EMBL" id="LYPA01000065">
    <property type="protein sequence ID" value="OBR64279.1"/>
    <property type="molecule type" value="Genomic_DNA"/>
</dbReference>
<dbReference type="AlphaFoldDB" id="A0A1A5YFA8"/>
<protein>
    <recommendedName>
        <fullName evidence="3">N-acetyltransferase domain-containing protein</fullName>
    </recommendedName>
</protein>
<accession>A0A1A5YFA8</accession>
<evidence type="ECO:0008006" key="3">
    <source>
        <dbReference type="Google" id="ProtNLM"/>
    </source>
</evidence>
<sequence>MFKTVESELELALFNGIWTTVWMEKGYELEFSNTVLDRYIVLTDEGHCIGTSEIKPYDVQTSEINKTAPFHLHPKLIGEEARVAEIDKIALLSSYRSKGNYLSALLSSAVHCAENRNIRYFVSLLEPVFLRALRITFKIPLERIGDRLYYKGDFVVPVIFDMEAMYRNKQHYEWLMDYKPNRIIEQVDIR</sequence>
<evidence type="ECO:0000313" key="2">
    <source>
        <dbReference type="Proteomes" id="UP000092024"/>
    </source>
</evidence>
<comment type="caution">
    <text evidence="1">The sequence shown here is derived from an EMBL/GenBank/DDBJ whole genome shotgun (WGS) entry which is preliminary data.</text>
</comment>
<dbReference type="STRING" id="1844972.A7K91_12190"/>
<dbReference type="OrthoDB" id="2843259at2"/>
<dbReference type="SUPFAM" id="SSF55729">
    <property type="entry name" value="Acyl-CoA N-acyltransferases (Nat)"/>
    <property type="match status" value="1"/>
</dbReference>
<organism evidence="1 2">
    <name type="scientific">Paenibacillus oryzae</name>
    <dbReference type="NCBI Taxonomy" id="1844972"/>
    <lineage>
        <taxon>Bacteria</taxon>
        <taxon>Bacillati</taxon>
        <taxon>Bacillota</taxon>
        <taxon>Bacilli</taxon>
        <taxon>Bacillales</taxon>
        <taxon>Paenibacillaceae</taxon>
        <taxon>Paenibacillus</taxon>
    </lineage>
</organism>
<reference evidence="1 2" key="1">
    <citation type="submission" date="2016-05" db="EMBL/GenBank/DDBJ databases">
        <title>Paenibacillus oryzae. sp. nov., isolated from the rice root.</title>
        <authorList>
            <person name="Zhang J."/>
            <person name="Zhang X."/>
        </authorList>
    </citation>
    <scope>NUCLEOTIDE SEQUENCE [LARGE SCALE GENOMIC DNA]</scope>
    <source>
        <strain evidence="1 2">1DrF-4</strain>
    </source>
</reference>
<keyword evidence="2" id="KW-1185">Reference proteome</keyword>
<name>A0A1A5YFA8_9BACL</name>
<dbReference type="InterPro" id="IPR016181">
    <property type="entry name" value="Acyl_CoA_acyltransferase"/>
</dbReference>
<dbReference type="Proteomes" id="UP000092024">
    <property type="component" value="Unassembled WGS sequence"/>
</dbReference>
<evidence type="ECO:0000313" key="1">
    <source>
        <dbReference type="EMBL" id="OBR64279.1"/>
    </source>
</evidence>
<proteinExistence type="predicted"/>